<sequence length="182" mass="21410">MILGDLLIGIVSGGITSFAVTKYYKEKEERENEIKKQIEKEEMERKQIHQEYIEFKQYLHELKQFINNIYSVWDIISETKDNDISETRKSLNKLYRYLMVKPYDVTSDFKIIQLDEASREHLNNIDESITELMDFISSSLDGKSTLNREVLVEKVLYLSLAFGKTRVTKIEGKTVTCDFYIP</sequence>
<dbReference type="RefSeq" id="WP_129077651.1">
    <property type="nucleotide sequence ID" value="NZ_QOUX01000026.1"/>
</dbReference>
<reference evidence="2 3" key="1">
    <citation type="journal article" date="2019" name="Int. J. Syst. Evol. Microbiol.">
        <title>Anaerobacillus alkaliphilus sp. nov., a novel alkaliphilic and moderately halophilic bacterium.</title>
        <authorList>
            <person name="Borsodi A.K."/>
            <person name="Aszalos J.M."/>
            <person name="Bihari P."/>
            <person name="Nagy I."/>
            <person name="Schumann P."/>
            <person name="Sproer C."/>
            <person name="Kovacs A.L."/>
            <person name="Boka K."/>
            <person name="Dobosy P."/>
            <person name="Ovari M."/>
            <person name="Szili-Kovacs T."/>
            <person name="Toth E."/>
        </authorList>
    </citation>
    <scope>NUCLEOTIDE SEQUENCE [LARGE SCALE GENOMIC DNA]</scope>
    <source>
        <strain evidence="2 3">B16-10</strain>
    </source>
</reference>
<comment type="caution">
    <text evidence="2">The sequence shown here is derived from an EMBL/GenBank/DDBJ whole genome shotgun (WGS) entry which is preliminary data.</text>
</comment>
<feature type="coiled-coil region" evidence="1">
    <location>
        <begin position="20"/>
        <end position="51"/>
    </location>
</feature>
<evidence type="ECO:0000256" key="1">
    <source>
        <dbReference type="SAM" id="Coils"/>
    </source>
</evidence>
<evidence type="ECO:0000313" key="2">
    <source>
        <dbReference type="EMBL" id="RXJ02244.1"/>
    </source>
</evidence>
<evidence type="ECO:0000313" key="3">
    <source>
        <dbReference type="Proteomes" id="UP000290649"/>
    </source>
</evidence>
<dbReference type="Proteomes" id="UP000290649">
    <property type="component" value="Unassembled WGS sequence"/>
</dbReference>
<organism evidence="2 3">
    <name type="scientific">Anaerobacillus alkaliphilus</name>
    <dbReference type="NCBI Taxonomy" id="1548597"/>
    <lineage>
        <taxon>Bacteria</taxon>
        <taxon>Bacillati</taxon>
        <taxon>Bacillota</taxon>
        <taxon>Bacilli</taxon>
        <taxon>Bacillales</taxon>
        <taxon>Bacillaceae</taxon>
        <taxon>Anaerobacillus</taxon>
    </lineage>
</organism>
<proteinExistence type="predicted"/>
<dbReference type="EMBL" id="QOUX01000026">
    <property type="protein sequence ID" value="RXJ02244.1"/>
    <property type="molecule type" value="Genomic_DNA"/>
</dbReference>
<accession>A0A4Q0VUZ8</accession>
<keyword evidence="3" id="KW-1185">Reference proteome</keyword>
<keyword evidence="1" id="KW-0175">Coiled coil</keyword>
<name>A0A4Q0VUZ8_9BACI</name>
<gene>
    <name evidence="2" type="ORF">DS745_07600</name>
</gene>
<protein>
    <submittedName>
        <fullName evidence="2">Uncharacterized protein</fullName>
    </submittedName>
</protein>
<dbReference type="AlphaFoldDB" id="A0A4Q0VUZ8"/>